<dbReference type="PROSITE" id="PS50853">
    <property type="entry name" value="FN3"/>
    <property type="match status" value="2"/>
</dbReference>
<dbReference type="RefSeq" id="WP_338399412.1">
    <property type="nucleotide sequence ID" value="NZ_AP025299.1"/>
</dbReference>
<evidence type="ECO:0000256" key="1">
    <source>
        <dbReference type="SAM" id="SignalP"/>
    </source>
</evidence>
<keyword evidence="1" id="KW-0732">Signal</keyword>
<name>A0ABN6LLB0_9BACT</name>
<feature type="domain" description="Fibronectin type-III" evidence="2">
    <location>
        <begin position="119"/>
        <end position="214"/>
    </location>
</feature>
<dbReference type="Pfam" id="PF00041">
    <property type="entry name" value="fn3"/>
    <property type="match status" value="1"/>
</dbReference>
<gene>
    <name evidence="3" type="ORF">PEPS_45120</name>
</gene>
<dbReference type="Proteomes" id="UP001354989">
    <property type="component" value="Plasmid pPP7"/>
</dbReference>
<reference evidence="3 4" key="1">
    <citation type="submission" date="2021-12" db="EMBL/GenBank/DDBJ databases">
        <title>Genome sequencing of bacteria with rrn-lacking chromosome and rrn-plasmid.</title>
        <authorList>
            <person name="Anda M."/>
            <person name="Iwasaki W."/>
        </authorList>
    </citation>
    <scope>NUCLEOTIDE SEQUENCE [LARGE SCALE GENOMIC DNA]</scope>
    <source>
        <strain evidence="3 4">NBRC 101262</strain>
        <plasmid evidence="3 4">pPP7</plasmid>
    </source>
</reference>
<dbReference type="PROSITE" id="PS51257">
    <property type="entry name" value="PROKAR_LIPOPROTEIN"/>
    <property type="match status" value="1"/>
</dbReference>
<organism evidence="3 4">
    <name type="scientific">Persicobacter psychrovividus</name>
    <dbReference type="NCBI Taxonomy" id="387638"/>
    <lineage>
        <taxon>Bacteria</taxon>
        <taxon>Pseudomonadati</taxon>
        <taxon>Bacteroidota</taxon>
        <taxon>Cytophagia</taxon>
        <taxon>Cytophagales</taxon>
        <taxon>Persicobacteraceae</taxon>
        <taxon>Persicobacter</taxon>
    </lineage>
</organism>
<dbReference type="EMBL" id="AP025299">
    <property type="protein sequence ID" value="BDD02232.1"/>
    <property type="molecule type" value="Genomic_DNA"/>
</dbReference>
<dbReference type="Gene3D" id="2.60.40.10">
    <property type="entry name" value="Immunoglobulins"/>
    <property type="match status" value="2"/>
</dbReference>
<feature type="signal peptide" evidence="1">
    <location>
        <begin position="1"/>
        <end position="21"/>
    </location>
</feature>
<keyword evidence="4" id="KW-1185">Reference proteome</keyword>
<accession>A0ABN6LLB0</accession>
<feature type="domain" description="Fibronectin type-III" evidence="2">
    <location>
        <begin position="29"/>
        <end position="118"/>
    </location>
</feature>
<evidence type="ECO:0000313" key="4">
    <source>
        <dbReference type="Proteomes" id="UP001354989"/>
    </source>
</evidence>
<protein>
    <recommendedName>
        <fullName evidence="2">Fibronectin type-III domain-containing protein</fullName>
    </recommendedName>
</protein>
<dbReference type="SUPFAM" id="SSF49265">
    <property type="entry name" value="Fibronectin type III"/>
    <property type="match status" value="1"/>
</dbReference>
<dbReference type="CDD" id="cd00063">
    <property type="entry name" value="FN3"/>
    <property type="match status" value="2"/>
</dbReference>
<feature type="chain" id="PRO_5046490905" description="Fibronectin type-III domain-containing protein" evidence="1">
    <location>
        <begin position="22"/>
        <end position="215"/>
    </location>
</feature>
<evidence type="ECO:0000259" key="2">
    <source>
        <dbReference type="PROSITE" id="PS50853"/>
    </source>
</evidence>
<dbReference type="SMART" id="SM00060">
    <property type="entry name" value="FN3"/>
    <property type="match status" value="2"/>
</dbReference>
<keyword evidence="3" id="KW-0614">Plasmid</keyword>
<evidence type="ECO:0000313" key="3">
    <source>
        <dbReference type="EMBL" id="BDD02232.1"/>
    </source>
</evidence>
<sequence>MMFRKLYMLFFGLVLVSCSKNEDPCSLTTPLATPATAVSAGQFKANWNKVSGANAYHLQVAATDDFSAMAQDIDLLAGPTEVLNLEANQTYYYRVSASVNNGNPTPFSNVVSVTTRPDAPLAKEATAIMAKSFQAHWQKEAGIREYKLFISTSNDFSKPSAYLKNFAGIVVEGDAAMVSGLQPNQVYYYRVKAIGQAGESEFSENTIAVLTEPGQ</sequence>
<proteinExistence type="predicted"/>
<dbReference type="InterPro" id="IPR036116">
    <property type="entry name" value="FN3_sf"/>
</dbReference>
<dbReference type="InterPro" id="IPR003961">
    <property type="entry name" value="FN3_dom"/>
</dbReference>
<dbReference type="InterPro" id="IPR013783">
    <property type="entry name" value="Ig-like_fold"/>
</dbReference>
<geneLocation type="plasmid" evidence="3 4">
    <name>pPP7</name>
</geneLocation>